<keyword evidence="3" id="KW-0687">Ribonucleoprotein</keyword>
<dbReference type="GO" id="GO:0006412">
    <property type="term" value="P:translation"/>
    <property type="evidence" value="ECO:0007669"/>
    <property type="project" value="TreeGrafter"/>
</dbReference>
<dbReference type="RefSeq" id="WP_014933068.1">
    <property type="nucleotide sequence ID" value="NC_019908.1"/>
</dbReference>
<feature type="domain" description="S1 motif" evidence="5">
    <location>
        <begin position="108"/>
        <end position="173"/>
    </location>
</feature>
<dbReference type="InterPro" id="IPR012340">
    <property type="entry name" value="NA-bd_OB-fold"/>
</dbReference>
<dbReference type="PROSITE" id="PS50126">
    <property type="entry name" value="S1"/>
    <property type="match status" value="6"/>
</dbReference>
<evidence type="ECO:0000313" key="6">
    <source>
        <dbReference type="EMBL" id="AGA66022.1"/>
    </source>
</evidence>
<dbReference type="CDD" id="cd04465">
    <property type="entry name" value="S1_RPS1_repeat_ec2_hs2"/>
    <property type="match status" value="1"/>
</dbReference>
<dbReference type="SUPFAM" id="SSF50249">
    <property type="entry name" value="Nucleic acid-binding proteins"/>
    <property type="match status" value="6"/>
</dbReference>
<reference evidence="6 7" key="1">
    <citation type="journal article" date="2013" name="Genome Announc.">
        <title>Complete Genome Sequence of the Porcine Strain Brachyspira pilosicoli P43/6/78(T.).</title>
        <authorList>
            <person name="Lin C."/>
            <person name="den Bakker H.C."/>
            <person name="Suzuki H."/>
            <person name="Lefebure T."/>
            <person name="Ponnala L."/>
            <person name="Sun Q."/>
            <person name="Stanhope M.J."/>
            <person name="Wiedmann M."/>
            <person name="Duhamel G.E."/>
        </authorList>
    </citation>
    <scope>NUCLEOTIDE SEQUENCE [LARGE SCALE GENOMIC DNA]</scope>
    <source>
        <strain evidence="6 7">P43/6/78</strain>
    </source>
</reference>
<dbReference type="GO" id="GO:0003729">
    <property type="term" value="F:mRNA binding"/>
    <property type="evidence" value="ECO:0007669"/>
    <property type="project" value="TreeGrafter"/>
</dbReference>
<dbReference type="KEGG" id="bpip:BPP43_03650"/>
<name>A0A3B6VNA1_BRAPL</name>
<feature type="domain" description="S1 motif" evidence="5">
    <location>
        <begin position="194"/>
        <end position="263"/>
    </location>
</feature>
<evidence type="ECO:0000256" key="1">
    <source>
        <dbReference type="ARBA" id="ARBA00006767"/>
    </source>
</evidence>
<evidence type="ECO:0000256" key="3">
    <source>
        <dbReference type="ARBA" id="ARBA00023274"/>
    </source>
</evidence>
<dbReference type="InterPro" id="IPR003029">
    <property type="entry name" value="S1_domain"/>
</dbReference>
<dbReference type="SMART" id="SM00316">
    <property type="entry name" value="S1"/>
    <property type="match status" value="6"/>
</dbReference>
<feature type="domain" description="S1 motif" evidence="5">
    <location>
        <begin position="29"/>
        <end position="90"/>
    </location>
</feature>
<dbReference type="Pfam" id="PF00575">
    <property type="entry name" value="S1"/>
    <property type="match status" value="6"/>
</dbReference>
<comment type="similarity">
    <text evidence="1">Belongs to the bacterial ribosomal protein bS1 family.</text>
</comment>
<dbReference type="FunFam" id="2.40.50.140:FF:000103">
    <property type="entry name" value="protein RRP5 homolog"/>
    <property type="match status" value="2"/>
</dbReference>
<dbReference type="GO" id="GO:1990904">
    <property type="term" value="C:ribonucleoprotein complex"/>
    <property type="evidence" value="ECO:0007669"/>
    <property type="project" value="UniProtKB-KW"/>
</dbReference>
<dbReference type="GO" id="GO:0003735">
    <property type="term" value="F:structural constituent of ribosome"/>
    <property type="evidence" value="ECO:0007669"/>
    <property type="project" value="TreeGrafter"/>
</dbReference>
<dbReference type="PANTHER" id="PTHR10724">
    <property type="entry name" value="30S RIBOSOMAL PROTEIN S1"/>
    <property type="match status" value="1"/>
</dbReference>
<accession>A0A3B6VNA1</accession>
<dbReference type="Proteomes" id="UP000010793">
    <property type="component" value="Chromosome"/>
</dbReference>
<feature type="domain" description="S1 motif" evidence="5">
    <location>
        <begin position="367"/>
        <end position="437"/>
    </location>
</feature>
<protein>
    <submittedName>
        <fullName evidence="6">30S ribosomal protein S1</fullName>
    </submittedName>
</protein>
<dbReference type="AlphaFoldDB" id="A0A3B6VNA1"/>
<proteinExistence type="inferred from homology"/>
<gene>
    <name evidence="6" type="ORF">BPP43_03650</name>
</gene>
<dbReference type="EMBL" id="CP002873">
    <property type="protein sequence ID" value="AGA66022.1"/>
    <property type="molecule type" value="Genomic_DNA"/>
</dbReference>
<dbReference type="InterPro" id="IPR050437">
    <property type="entry name" value="Ribos_protein_bS1-like"/>
</dbReference>
<dbReference type="PRINTS" id="PR00681">
    <property type="entry name" value="RIBOSOMALS1"/>
</dbReference>
<keyword evidence="2 6" id="KW-0689">Ribosomal protein</keyword>
<evidence type="ECO:0000259" key="5">
    <source>
        <dbReference type="PROSITE" id="PS50126"/>
    </source>
</evidence>
<feature type="domain" description="S1 motif" evidence="5">
    <location>
        <begin position="454"/>
        <end position="523"/>
    </location>
</feature>
<organism evidence="6 7">
    <name type="scientific">Brachyspira pilosicoli P43/6/78</name>
    <dbReference type="NCBI Taxonomy" id="1042417"/>
    <lineage>
        <taxon>Bacteria</taxon>
        <taxon>Pseudomonadati</taxon>
        <taxon>Spirochaetota</taxon>
        <taxon>Spirochaetia</taxon>
        <taxon>Brachyspirales</taxon>
        <taxon>Brachyspiraceae</taxon>
        <taxon>Brachyspira</taxon>
    </lineage>
</organism>
<keyword evidence="7" id="KW-1185">Reference proteome</keyword>
<comment type="function">
    <text evidence="4">Binds mRNA; thus facilitating recognition of the initiation point. It is needed to translate mRNA with a short Shine-Dalgarno (SD) purine-rich sequence.</text>
</comment>
<evidence type="ECO:0000256" key="2">
    <source>
        <dbReference type="ARBA" id="ARBA00022980"/>
    </source>
</evidence>
<evidence type="ECO:0000313" key="7">
    <source>
        <dbReference type="Proteomes" id="UP000010793"/>
    </source>
</evidence>
<dbReference type="GO" id="GO:0005840">
    <property type="term" value="C:ribosome"/>
    <property type="evidence" value="ECO:0007669"/>
    <property type="project" value="UniProtKB-KW"/>
</dbReference>
<evidence type="ECO:0000256" key="4">
    <source>
        <dbReference type="ARBA" id="ARBA00025604"/>
    </source>
</evidence>
<dbReference type="InterPro" id="IPR035104">
    <property type="entry name" value="Ribosomal_protein_S1-like"/>
</dbReference>
<dbReference type="PANTHER" id="PTHR10724:SF7">
    <property type="entry name" value="SMALL RIBOSOMAL SUBUNIT PROTEIN BS1C"/>
    <property type="match status" value="1"/>
</dbReference>
<sequence>MEDNNLSEQQNEFLKALEESDNKTHFKLGSVVSGKIVQFDDTDVFIDFNYKVEGKINRNEFDKEPVKGEEIEAVIKGQDNNKGYVILSKREIDKRKAQDLIEDAVKNATPINGVVKEAIKGGFTVSIMGHSAFCPFSQIDISRGIKEADYIGKEFQFKIIDRKGNKDIVVSRRVLQEETQNKVIEEYLSNLKEGDIVEGKVKNIEKFGAFIQLTEGLDGFLAIPNMSWAKIINPKNIITKGEERKFQVLSVDKEKRKVDLGIKQLEGDTWYKFVEEYHVGDIIKGEVTTVKKFGAFVNVYEGVEGLIHVSDLSWNSHVNNPNDFVKVGAYLECKILDMNVPERKLTLGLKQVKDNPWDSAERDFPVKSSVKCKVKRIFKDFAVFELPNGLEGICDISDFDWMNNTVNIKDYIKENEEVEMVIMSIDRDKQRIKLSYKHTKESPWRVFDKAHPHGSIVNGTVKAIIDSGVIVSLENDLEGYMHISQIDLPKGETLESVLKVGESYPFVVREVNQVKRRISLSRREYMEAENKKETQSYISKEEPTSLTYNPFDNIKN</sequence>
<feature type="domain" description="S1 motif" evidence="5">
    <location>
        <begin position="280"/>
        <end position="350"/>
    </location>
</feature>
<dbReference type="Gene3D" id="2.40.50.140">
    <property type="entry name" value="Nucleic acid-binding proteins"/>
    <property type="match status" value="5"/>
</dbReference>